<name>A0AAJ2LMS2_9HYPH</name>
<accession>A0AAJ2LMS2</accession>
<proteinExistence type="predicted"/>
<evidence type="ECO:0000313" key="1">
    <source>
        <dbReference type="EMBL" id="MDR9776912.1"/>
    </source>
</evidence>
<dbReference type="Proteomes" id="UP001268610">
    <property type="component" value="Unassembled WGS sequence"/>
</dbReference>
<reference evidence="1" key="1">
    <citation type="submission" date="2023-04" db="EMBL/GenBank/DDBJ databases">
        <title>Genomic characterization of faba bean (Vicia faba) microsymbionts in Mexican soils.</title>
        <authorList>
            <person name="Rivera Orduna F.N."/>
            <person name="Guevara-Luna J."/>
            <person name="Yan J."/>
            <person name="Arroyo-Herrera I."/>
            <person name="Li Y."/>
            <person name="Vasquez-Murrieta M.S."/>
            <person name="Wang E.T."/>
        </authorList>
    </citation>
    <scope>NUCLEOTIDE SEQUENCE</scope>
    <source>
        <strain evidence="1">CH26</strain>
    </source>
</reference>
<dbReference type="RefSeq" id="WP_310856046.1">
    <property type="nucleotide sequence ID" value="NZ_JAVLSD010000009.1"/>
</dbReference>
<comment type="caution">
    <text evidence="1">The sequence shown here is derived from an EMBL/GenBank/DDBJ whole genome shotgun (WGS) entry which is preliminary data.</text>
</comment>
<gene>
    <name evidence="1" type="ORF">RJJ65_30515</name>
</gene>
<dbReference type="EMBL" id="JAVLSF010000030">
    <property type="protein sequence ID" value="MDR9776912.1"/>
    <property type="molecule type" value="Genomic_DNA"/>
</dbReference>
<sequence>MIPSPIAQAQNVLDEADIAVCQRVYDQIVALKLIETDAAREDLATGIIHSFQHGVKDEDALLRLLI</sequence>
<protein>
    <submittedName>
        <fullName evidence="1">Uncharacterized protein</fullName>
    </submittedName>
</protein>
<dbReference type="AlphaFoldDB" id="A0AAJ2LMS2"/>
<organism evidence="1 2">
    <name type="scientific">Rhizobium hidalgonense</name>
    <dbReference type="NCBI Taxonomy" id="1538159"/>
    <lineage>
        <taxon>Bacteria</taxon>
        <taxon>Pseudomonadati</taxon>
        <taxon>Pseudomonadota</taxon>
        <taxon>Alphaproteobacteria</taxon>
        <taxon>Hyphomicrobiales</taxon>
        <taxon>Rhizobiaceae</taxon>
        <taxon>Rhizobium/Agrobacterium group</taxon>
        <taxon>Rhizobium</taxon>
    </lineage>
</organism>
<evidence type="ECO:0000313" key="2">
    <source>
        <dbReference type="Proteomes" id="UP001268610"/>
    </source>
</evidence>